<evidence type="ECO:0000313" key="4">
    <source>
        <dbReference type="Proteomes" id="UP000492821"/>
    </source>
</evidence>
<feature type="region of interest" description="Disordered" evidence="2">
    <location>
        <begin position="563"/>
        <end position="626"/>
    </location>
</feature>
<sequence>MSDSDSSERSPKRKAEKVLRVEKVRKDTKFLVKWVGHHENSATWKGCKKVKFDSERYAMDKYLKNMGMATPESASTDDSTVYVSSQDNGGHSPLEDGEISDNGSRHDGYTDDDEDSPTIPMLRNDRVYSESERILSKLNTDPTIRLTRNRFQEVANIVGSSSRAFTPTERSSRSSSAVKQMKSTPPKRKPSTPPKRKAAAKPKVKNPPPIDPVTGLPIKRGRGRPRKYPLPQPAPAPETPVELKVPKKECVQAVPTPVTDSDSSVEVIKVISPEEAVPKKSKPRKRSVTPTGRSVSSKKKHENVVKPKKEKFDDPMVPCSSKQAYSGKKRRRISSTPSSDYDYGLSVPSMSANLTPLGHHAPFSTAPFNREVSPVPESSATANRQKPFDRSTVFDWQRTPEGSPTHTAIDMSISPEPVPQAEQSFSIESVDSSKDRFVEWNAGQATTNSAYPASYAATQHMNFPPPQDGFLDNIVIQQVASHFPPPNAAFPPTNFGVPPPMVVNYNQSSVNYWFDSHLFNNNEAPKPVPPPNPNHTVFDDLPPPPLVPPPVPPAMPNYPRNAKPFIHPRLPPPREDPFAKIFGKHASPPKHPMDPCPKSPTAETPMDSCLPPPDLPTSSGSESSFSKRSWVSLKADEVDALSAKRSDVRPVSERPWFNGSFKFNIGQTHEARPISLPKQKDKPKLASATVQITRNSKDPRIRRAAEREESERNQAKHTFIESVKNLDVASIRTMDIDKAWLQGVDRQGNTLLHALANCGGGDQAVELLRFLVTKQLVDVDVLNQSGDTPLHVALCCAVDNNSMICALLKLGADANRECNSCERALPLIFAYDRGNTVAAKALLIHGANPYFLRSVERDMPNQVVPNALRAMVFQECWKWDDDQFRDGFPEKTGHLIESSVFVHPLGPSEAFSYDIQLNECDYPVFSRFRVALLEFGELSSGQIMIDRPPYDIFESVTLNNVELHLYEKNASKWVFDASSIFKEMMKYPKMRYDPFNITVKLKGSVVRSEKFMIAALLRYNKAHPQGLIVHSPSAFI</sequence>
<evidence type="ECO:0000256" key="1">
    <source>
        <dbReference type="PROSITE-ProRule" id="PRU00023"/>
    </source>
</evidence>
<dbReference type="PROSITE" id="PS50013">
    <property type="entry name" value="CHROMO_2"/>
    <property type="match status" value="1"/>
</dbReference>
<accession>A0A7E4WB95</accession>
<feature type="region of interest" description="Disordered" evidence="2">
    <location>
        <begin position="368"/>
        <end position="388"/>
    </location>
</feature>
<feature type="region of interest" description="Disordered" evidence="2">
    <location>
        <begin position="272"/>
        <end position="345"/>
    </location>
</feature>
<feature type="region of interest" description="Disordered" evidence="2">
    <location>
        <begin position="69"/>
        <end position="125"/>
    </location>
</feature>
<dbReference type="WBParaSite" id="Pan_g9900.t1">
    <property type="protein sequence ID" value="Pan_g9900.t1"/>
    <property type="gene ID" value="Pan_g9900"/>
</dbReference>
<dbReference type="InterPro" id="IPR002110">
    <property type="entry name" value="Ankyrin_rpt"/>
</dbReference>
<dbReference type="InterPro" id="IPR016197">
    <property type="entry name" value="Chromo-like_dom_sf"/>
</dbReference>
<dbReference type="InterPro" id="IPR000953">
    <property type="entry name" value="Chromo/chromo_shadow_dom"/>
</dbReference>
<organism evidence="4 5">
    <name type="scientific">Panagrellus redivivus</name>
    <name type="common">Microworm</name>
    <dbReference type="NCBI Taxonomy" id="6233"/>
    <lineage>
        <taxon>Eukaryota</taxon>
        <taxon>Metazoa</taxon>
        <taxon>Ecdysozoa</taxon>
        <taxon>Nematoda</taxon>
        <taxon>Chromadorea</taxon>
        <taxon>Rhabditida</taxon>
        <taxon>Tylenchina</taxon>
        <taxon>Panagrolaimomorpha</taxon>
        <taxon>Panagrolaimoidea</taxon>
        <taxon>Panagrolaimidae</taxon>
        <taxon>Panagrellus</taxon>
    </lineage>
</organism>
<evidence type="ECO:0000259" key="3">
    <source>
        <dbReference type="PROSITE" id="PS50013"/>
    </source>
</evidence>
<evidence type="ECO:0000256" key="2">
    <source>
        <dbReference type="SAM" id="MobiDB-lite"/>
    </source>
</evidence>
<feature type="compositionally biased region" description="Basic residues" evidence="2">
    <location>
        <begin position="185"/>
        <end position="204"/>
    </location>
</feature>
<evidence type="ECO:0000313" key="5">
    <source>
        <dbReference type="WBParaSite" id="Pan_g9900.t1"/>
    </source>
</evidence>
<dbReference type="SUPFAM" id="SSF54160">
    <property type="entry name" value="Chromo domain-like"/>
    <property type="match status" value="1"/>
</dbReference>
<dbReference type="SMART" id="SM00248">
    <property type="entry name" value="ANK"/>
    <property type="match status" value="3"/>
</dbReference>
<protein>
    <submittedName>
        <fullName evidence="5">Chromo domain-containing protein</fullName>
    </submittedName>
</protein>
<feature type="compositionally biased region" description="Polar residues" evidence="2">
    <location>
        <begin position="162"/>
        <end position="178"/>
    </location>
</feature>
<feature type="repeat" description="ANK" evidence="1">
    <location>
        <begin position="785"/>
        <end position="819"/>
    </location>
</feature>
<keyword evidence="4" id="KW-1185">Reference proteome</keyword>
<dbReference type="Gene3D" id="1.25.40.20">
    <property type="entry name" value="Ankyrin repeat-containing domain"/>
    <property type="match status" value="1"/>
</dbReference>
<feature type="region of interest" description="Disordered" evidence="2">
    <location>
        <begin position="162"/>
        <end position="244"/>
    </location>
</feature>
<dbReference type="Pfam" id="PF12796">
    <property type="entry name" value="Ank_2"/>
    <property type="match status" value="1"/>
</dbReference>
<dbReference type="PROSITE" id="PS50088">
    <property type="entry name" value="ANK_REPEAT"/>
    <property type="match status" value="1"/>
</dbReference>
<feature type="compositionally biased region" description="Pro residues" evidence="2">
    <location>
        <begin position="228"/>
        <end position="238"/>
    </location>
</feature>
<keyword evidence="1" id="KW-0040">ANK repeat</keyword>
<feature type="domain" description="Chromo" evidence="3">
    <location>
        <begin position="13"/>
        <end position="73"/>
    </location>
</feature>
<dbReference type="Proteomes" id="UP000492821">
    <property type="component" value="Unassembled WGS sequence"/>
</dbReference>
<feature type="compositionally biased region" description="Basic and acidic residues" evidence="2">
    <location>
        <begin position="302"/>
        <end position="314"/>
    </location>
</feature>
<dbReference type="SUPFAM" id="SSF48403">
    <property type="entry name" value="Ankyrin repeat"/>
    <property type="match status" value="1"/>
</dbReference>
<reference evidence="5" key="2">
    <citation type="submission" date="2020-10" db="UniProtKB">
        <authorList>
            <consortium name="WormBaseParasite"/>
        </authorList>
    </citation>
    <scope>IDENTIFICATION</scope>
</reference>
<feature type="compositionally biased region" description="Polar residues" evidence="2">
    <location>
        <begin position="72"/>
        <end position="89"/>
    </location>
</feature>
<dbReference type="AlphaFoldDB" id="A0A7E4WB95"/>
<dbReference type="InterPro" id="IPR036770">
    <property type="entry name" value="Ankyrin_rpt-contain_sf"/>
</dbReference>
<name>A0A7E4WB95_PANRE</name>
<proteinExistence type="predicted"/>
<reference evidence="4" key="1">
    <citation type="journal article" date="2013" name="Genetics">
        <title>The draft genome and transcriptome of Panagrellus redivivus are shaped by the harsh demands of a free-living lifestyle.</title>
        <authorList>
            <person name="Srinivasan J."/>
            <person name="Dillman A.R."/>
            <person name="Macchietto M.G."/>
            <person name="Heikkinen L."/>
            <person name="Lakso M."/>
            <person name="Fracchia K.M."/>
            <person name="Antoshechkin I."/>
            <person name="Mortazavi A."/>
            <person name="Wong G."/>
            <person name="Sternberg P.W."/>
        </authorList>
    </citation>
    <scope>NUCLEOTIDE SEQUENCE [LARGE SCALE GENOMIC DNA]</scope>
    <source>
        <strain evidence="4">MT8872</strain>
    </source>
</reference>
<dbReference type="PROSITE" id="PS50297">
    <property type="entry name" value="ANK_REP_REGION"/>
    <property type="match status" value="1"/>
</dbReference>
<dbReference type="CDD" id="cd00024">
    <property type="entry name" value="CD_CSD"/>
    <property type="match status" value="1"/>
</dbReference>